<dbReference type="Proteomes" id="UP000198802">
    <property type="component" value="Unassembled WGS sequence"/>
</dbReference>
<dbReference type="Pfam" id="PF20704">
    <property type="entry name" value="KH_NucS_shadow"/>
    <property type="match status" value="1"/>
</dbReference>
<proteinExistence type="predicted"/>
<gene>
    <name evidence="1" type="ORF">Ga0074812_11173</name>
</gene>
<protein>
    <submittedName>
        <fullName evidence="1">Uncharacterized protein</fullName>
    </submittedName>
</protein>
<keyword evidence="2" id="KW-1185">Reference proteome</keyword>
<dbReference type="NCBIfam" id="NF040488">
    <property type="entry name" value="SCO5389_fam"/>
    <property type="match status" value="1"/>
</dbReference>
<dbReference type="RefSeq" id="WP_054568774.1">
    <property type="nucleotide sequence ID" value="NZ_FAOZ01000011.1"/>
</dbReference>
<evidence type="ECO:0000313" key="2">
    <source>
        <dbReference type="Proteomes" id="UP000198802"/>
    </source>
</evidence>
<dbReference type="EMBL" id="FAOZ01000011">
    <property type="protein sequence ID" value="CUU57237.1"/>
    <property type="molecule type" value="Genomic_DNA"/>
</dbReference>
<accession>A0A0S4QNH7</accession>
<evidence type="ECO:0000313" key="1">
    <source>
        <dbReference type="EMBL" id="CUU57237.1"/>
    </source>
</evidence>
<sequence>MSLTVTPELVEAANADQLTDEEFLACVRASLPFAYELVETLAAELSAQGTAQGPAQVPTQAPARVFVDNQVPPPDDAASGQLLRAMASTSIRTALERHFGVALAFQNCHRVAVFPPNAVGSPQHQAFVSSRAQVLNQRPEFVNC</sequence>
<reference evidence="2" key="1">
    <citation type="submission" date="2015-11" db="EMBL/GenBank/DDBJ databases">
        <authorList>
            <person name="Varghese N."/>
        </authorList>
    </citation>
    <scope>NUCLEOTIDE SEQUENCE [LARGE SCALE GENOMIC DNA]</scope>
    <source>
        <strain evidence="2">DSM 45899</strain>
    </source>
</reference>
<dbReference type="AlphaFoldDB" id="A0A0S4QNH7"/>
<name>A0A0S4QNH7_9ACTN</name>
<organism evidence="1 2">
    <name type="scientific">Parafrankia irregularis</name>
    <dbReference type="NCBI Taxonomy" id="795642"/>
    <lineage>
        <taxon>Bacteria</taxon>
        <taxon>Bacillati</taxon>
        <taxon>Actinomycetota</taxon>
        <taxon>Actinomycetes</taxon>
        <taxon>Frankiales</taxon>
        <taxon>Frankiaceae</taxon>
        <taxon>Parafrankia</taxon>
    </lineage>
</organism>